<proteinExistence type="predicted"/>
<organism evidence="3 4">
    <name type="scientific">Iodidimonas nitroreducens</name>
    <dbReference type="NCBI Taxonomy" id="1236968"/>
    <lineage>
        <taxon>Bacteria</taxon>
        <taxon>Pseudomonadati</taxon>
        <taxon>Pseudomonadota</taxon>
        <taxon>Alphaproteobacteria</taxon>
        <taxon>Iodidimonadales</taxon>
        <taxon>Iodidimonadaceae</taxon>
        <taxon>Iodidimonas</taxon>
    </lineage>
</organism>
<feature type="chain" id="PRO_5022734297" evidence="2">
    <location>
        <begin position="25"/>
        <end position="109"/>
    </location>
</feature>
<comment type="caution">
    <text evidence="3">The sequence shown here is derived from an EMBL/GenBank/DDBJ whole genome shotgun (WGS) entry which is preliminary data.</text>
</comment>
<dbReference type="RefSeq" id="WP_313980711.1">
    <property type="nucleotide sequence ID" value="NZ_BKCN01000008.1"/>
</dbReference>
<evidence type="ECO:0000256" key="2">
    <source>
        <dbReference type="SAM" id="SignalP"/>
    </source>
</evidence>
<evidence type="ECO:0000256" key="1">
    <source>
        <dbReference type="SAM" id="MobiDB-lite"/>
    </source>
</evidence>
<protein>
    <submittedName>
        <fullName evidence="3">Uncharacterized protein</fullName>
    </submittedName>
</protein>
<evidence type="ECO:0000313" key="3">
    <source>
        <dbReference type="EMBL" id="GER04202.1"/>
    </source>
</evidence>
<dbReference type="Proteomes" id="UP000324996">
    <property type="component" value="Unassembled WGS sequence"/>
</dbReference>
<feature type="signal peptide" evidence="2">
    <location>
        <begin position="1"/>
        <end position="24"/>
    </location>
</feature>
<gene>
    <name evidence="3" type="ORF">JCM17846_18840</name>
</gene>
<dbReference type="AlphaFoldDB" id="A0A5A7N7A6"/>
<feature type="region of interest" description="Disordered" evidence="1">
    <location>
        <begin position="88"/>
        <end position="109"/>
    </location>
</feature>
<name>A0A5A7N7A6_9PROT</name>
<keyword evidence="4" id="KW-1185">Reference proteome</keyword>
<sequence>MKASALLMVAALIAGPASFQSAKAGEPDEQGFVRVAPDDLQWQDLRPGLSFAVLEGDPTSEGFYILRAGLRRAPSAGPIITQRIVSSRLSRVHGGPAPARSSTRHPKCP</sequence>
<reference evidence="3 4" key="1">
    <citation type="submission" date="2019-09" db="EMBL/GenBank/DDBJ databases">
        <title>NBRP : Genome information of microbial organism related human and environment.</title>
        <authorList>
            <person name="Hattori M."/>
            <person name="Oshima K."/>
            <person name="Inaba H."/>
            <person name="Suda W."/>
            <person name="Sakamoto M."/>
            <person name="Iino T."/>
            <person name="Kitahara M."/>
            <person name="Oshida Y."/>
            <person name="Iida T."/>
            <person name="Kudo T."/>
            <person name="Itoh T."/>
            <person name="Ohkuma M."/>
        </authorList>
    </citation>
    <scope>NUCLEOTIDE SEQUENCE [LARGE SCALE GENOMIC DNA]</scope>
    <source>
        <strain evidence="3 4">Q-1</strain>
    </source>
</reference>
<keyword evidence="2" id="KW-0732">Signal</keyword>
<evidence type="ECO:0000313" key="4">
    <source>
        <dbReference type="Proteomes" id="UP000324996"/>
    </source>
</evidence>
<dbReference type="EMBL" id="BKCN01000008">
    <property type="protein sequence ID" value="GER04202.1"/>
    <property type="molecule type" value="Genomic_DNA"/>
</dbReference>
<accession>A0A5A7N7A6</accession>